<protein>
    <submittedName>
        <fullName evidence="2">Uncharacterized protein</fullName>
    </submittedName>
</protein>
<dbReference type="AlphaFoldDB" id="A0A9P6CYE9"/>
<feature type="chain" id="PRO_5040273161" evidence="1">
    <location>
        <begin position="24"/>
        <end position="193"/>
    </location>
</feature>
<sequence>MARLTNSLCVLTAGLLALKQVQANIVTIYMPEPTDSVLKELVGNQANAIGVAGIDVAADEAMQYEATEVATGYALEGVTQTFSPTKFVSDSTYHYSQAAKTTTAGGAIAMVQDIACGPGDGDQLKCTEKGQMSVQGSEPTATTVAFVAARSPIFTITEIVPPLHTVSKATNITPCMAAMSLFIGFVSGFAYML</sequence>
<evidence type="ECO:0000313" key="3">
    <source>
        <dbReference type="Proteomes" id="UP000807469"/>
    </source>
</evidence>
<evidence type="ECO:0000256" key="1">
    <source>
        <dbReference type="SAM" id="SignalP"/>
    </source>
</evidence>
<gene>
    <name evidence="2" type="ORF">BDN70DRAFT_995109</name>
</gene>
<evidence type="ECO:0000313" key="2">
    <source>
        <dbReference type="EMBL" id="KAF9477219.1"/>
    </source>
</evidence>
<organism evidence="2 3">
    <name type="scientific">Pholiota conissans</name>
    <dbReference type="NCBI Taxonomy" id="109636"/>
    <lineage>
        <taxon>Eukaryota</taxon>
        <taxon>Fungi</taxon>
        <taxon>Dikarya</taxon>
        <taxon>Basidiomycota</taxon>
        <taxon>Agaricomycotina</taxon>
        <taxon>Agaricomycetes</taxon>
        <taxon>Agaricomycetidae</taxon>
        <taxon>Agaricales</taxon>
        <taxon>Agaricineae</taxon>
        <taxon>Strophariaceae</taxon>
        <taxon>Pholiota</taxon>
    </lineage>
</organism>
<proteinExistence type="predicted"/>
<dbReference type="EMBL" id="MU155268">
    <property type="protein sequence ID" value="KAF9477219.1"/>
    <property type="molecule type" value="Genomic_DNA"/>
</dbReference>
<feature type="signal peptide" evidence="1">
    <location>
        <begin position="1"/>
        <end position="23"/>
    </location>
</feature>
<accession>A0A9P6CYE9</accession>
<keyword evidence="3" id="KW-1185">Reference proteome</keyword>
<name>A0A9P6CYE9_9AGAR</name>
<dbReference type="Proteomes" id="UP000807469">
    <property type="component" value="Unassembled WGS sequence"/>
</dbReference>
<comment type="caution">
    <text evidence="2">The sequence shown here is derived from an EMBL/GenBank/DDBJ whole genome shotgun (WGS) entry which is preliminary data.</text>
</comment>
<reference evidence="2" key="1">
    <citation type="submission" date="2020-11" db="EMBL/GenBank/DDBJ databases">
        <authorList>
            <consortium name="DOE Joint Genome Institute"/>
            <person name="Ahrendt S."/>
            <person name="Riley R."/>
            <person name="Andreopoulos W."/>
            <person name="Labutti K."/>
            <person name="Pangilinan J."/>
            <person name="Ruiz-Duenas F.J."/>
            <person name="Barrasa J.M."/>
            <person name="Sanchez-Garcia M."/>
            <person name="Camarero S."/>
            <person name="Miyauchi S."/>
            <person name="Serrano A."/>
            <person name="Linde D."/>
            <person name="Babiker R."/>
            <person name="Drula E."/>
            <person name="Ayuso-Fernandez I."/>
            <person name="Pacheco R."/>
            <person name="Padilla G."/>
            <person name="Ferreira P."/>
            <person name="Barriuso J."/>
            <person name="Kellner H."/>
            <person name="Castanera R."/>
            <person name="Alfaro M."/>
            <person name="Ramirez L."/>
            <person name="Pisabarro A.G."/>
            <person name="Kuo A."/>
            <person name="Tritt A."/>
            <person name="Lipzen A."/>
            <person name="He G."/>
            <person name="Yan M."/>
            <person name="Ng V."/>
            <person name="Cullen D."/>
            <person name="Martin F."/>
            <person name="Rosso M.-N."/>
            <person name="Henrissat B."/>
            <person name="Hibbett D."/>
            <person name="Martinez A.T."/>
            <person name="Grigoriev I.V."/>
        </authorList>
    </citation>
    <scope>NUCLEOTIDE SEQUENCE</scope>
    <source>
        <strain evidence="2">CIRM-BRFM 674</strain>
    </source>
</reference>
<keyword evidence="1" id="KW-0732">Signal</keyword>